<evidence type="ECO:0000313" key="7">
    <source>
        <dbReference type="EMBL" id="CEM09256.1"/>
    </source>
</evidence>
<dbReference type="PROSITE" id="PS50103">
    <property type="entry name" value="ZF_C3H1"/>
    <property type="match status" value="1"/>
</dbReference>
<feature type="domain" description="C3H1-type" evidence="6">
    <location>
        <begin position="14"/>
        <end position="41"/>
    </location>
</feature>
<accession>A0A0G4F928</accession>
<evidence type="ECO:0000259" key="6">
    <source>
        <dbReference type="PROSITE" id="PS50103"/>
    </source>
</evidence>
<feature type="compositionally biased region" description="Acidic residues" evidence="5">
    <location>
        <begin position="121"/>
        <end position="137"/>
    </location>
</feature>
<dbReference type="SUPFAM" id="SSF90229">
    <property type="entry name" value="CCCH zinc finger"/>
    <property type="match status" value="1"/>
</dbReference>
<dbReference type="InterPro" id="IPR000571">
    <property type="entry name" value="Znf_CCCH"/>
</dbReference>
<name>A0A0G4F928_9ALVE</name>
<dbReference type="GO" id="GO:0008270">
    <property type="term" value="F:zinc ion binding"/>
    <property type="evidence" value="ECO:0007669"/>
    <property type="project" value="UniProtKB-KW"/>
</dbReference>
<sequence>MALERNSDPLTAHLERTRLCRHFLVGKCEWGLSCRFAHGESELRAVPDKLLLKASWCPFSKNGLRCKNWQRCRHSHSQEELDASLGQLFRERPDLYHRRTELVRDLKKRRLLNKLRKADDPDGDGDPNGEGDEEEDGYSPNPATDHTTISANTDRGTPGFRMKQHDYPDYGSRQAYRNARGPPPPSHHDPYSYSNPRANTFHQGHGPSVGMQTPYYPVPPFNATNMGMGGGGYNQGGLRGGGGMDMGGNRGMRGGPGVMGFQSSHGEGGRRFQGPPRGVGMDGRGGDNGGGYGRGGQMQRPPPLPPQAQLPSHDYDGMEMNNALVPGLQIHALRDGSYNPLGDDTRGGADWRMQLVGPPAVAPTHVDLNGDSHGGGLRNWMGNLFPPGQGGGPVGPAAAAGMGGGRGHRPLPQQE</sequence>
<evidence type="ECO:0000256" key="3">
    <source>
        <dbReference type="ARBA" id="ARBA00022833"/>
    </source>
</evidence>
<dbReference type="Gene3D" id="3.30.1370.210">
    <property type="match status" value="1"/>
</dbReference>
<dbReference type="EMBL" id="CDMZ01000212">
    <property type="protein sequence ID" value="CEM09256.1"/>
    <property type="molecule type" value="Genomic_DNA"/>
</dbReference>
<dbReference type="AlphaFoldDB" id="A0A0G4F928"/>
<feature type="region of interest" description="Disordered" evidence="5">
    <location>
        <begin position="114"/>
        <end position="203"/>
    </location>
</feature>
<evidence type="ECO:0000256" key="4">
    <source>
        <dbReference type="PROSITE-ProRule" id="PRU00723"/>
    </source>
</evidence>
<keyword evidence="2 4" id="KW-0863">Zinc-finger</keyword>
<feature type="region of interest" description="Disordered" evidence="5">
    <location>
        <begin position="387"/>
        <end position="415"/>
    </location>
</feature>
<evidence type="ECO:0000256" key="1">
    <source>
        <dbReference type="ARBA" id="ARBA00022723"/>
    </source>
</evidence>
<dbReference type="InterPro" id="IPR036855">
    <property type="entry name" value="Znf_CCCH_sf"/>
</dbReference>
<evidence type="ECO:0000256" key="5">
    <source>
        <dbReference type="SAM" id="MobiDB-lite"/>
    </source>
</evidence>
<protein>
    <recommendedName>
        <fullName evidence="6">C3H1-type domain-containing protein</fullName>
    </recommendedName>
</protein>
<proteinExistence type="predicted"/>
<dbReference type="Pfam" id="PF18044">
    <property type="entry name" value="zf-CCCH_4"/>
    <property type="match status" value="1"/>
</dbReference>
<dbReference type="SMART" id="SM00356">
    <property type="entry name" value="ZnF_C3H1"/>
    <property type="match status" value="2"/>
</dbReference>
<keyword evidence="3 4" id="KW-0862">Zinc</keyword>
<feature type="compositionally biased region" description="Gly residues" evidence="5">
    <location>
        <begin position="280"/>
        <end position="296"/>
    </location>
</feature>
<keyword evidence="1 4" id="KW-0479">Metal-binding</keyword>
<feature type="region of interest" description="Disordered" evidence="5">
    <location>
        <begin position="264"/>
        <end position="320"/>
    </location>
</feature>
<feature type="compositionally biased region" description="Polar residues" evidence="5">
    <location>
        <begin position="141"/>
        <end position="155"/>
    </location>
</feature>
<feature type="zinc finger region" description="C3H1-type" evidence="4">
    <location>
        <begin position="14"/>
        <end position="41"/>
    </location>
</feature>
<evidence type="ECO:0000256" key="2">
    <source>
        <dbReference type="ARBA" id="ARBA00022771"/>
    </source>
</evidence>
<gene>
    <name evidence="7" type="ORF">Cvel_15842</name>
</gene>
<reference evidence="7" key="1">
    <citation type="submission" date="2014-11" db="EMBL/GenBank/DDBJ databases">
        <authorList>
            <person name="Otto D Thomas"/>
            <person name="Naeem Raeece"/>
        </authorList>
    </citation>
    <scope>NUCLEOTIDE SEQUENCE</scope>
</reference>
<organism evidence="7">
    <name type="scientific">Chromera velia CCMP2878</name>
    <dbReference type="NCBI Taxonomy" id="1169474"/>
    <lineage>
        <taxon>Eukaryota</taxon>
        <taxon>Sar</taxon>
        <taxon>Alveolata</taxon>
        <taxon>Colpodellida</taxon>
        <taxon>Chromeraceae</taxon>
        <taxon>Chromera</taxon>
    </lineage>
</organism>
<dbReference type="VEuPathDB" id="CryptoDB:Cvel_15842"/>
<dbReference type="InterPro" id="IPR041367">
    <property type="entry name" value="Znf-CCCH_4"/>
</dbReference>